<dbReference type="PROSITE" id="PS00107">
    <property type="entry name" value="PROTEIN_KINASE_ATP"/>
    <property type="match status" value="1"/>
</dbReference>
<reference evidence="14 15" key="1">
    <citation type="submission" date="2024-04" db="EMBL/GenBank/DDBJ databases">
        <title>Tritrichomonas musculus Genome.</title>
        <authorList>
            <person name="Alves-Ferreira E."/>
            <person name="Grigg M."/>
            <person name="Lorenzi H."/>
            <person name="Galac M."/>
        </authorList>
    </citation>
    <scope>NUCLEOTIDE SEQUENCE [LARGE SCALE GENOMIC DNA]</scope>
    <source>
        <strain evidence="14 15">EAF2021</strain>
    </source>
</reference>
<evidence type="ECO:0000259" key="11">
    <source>
        <dbReference type="PROSITE" id="PS50003"/>
    </source>
</evidence>
<feature type="binding site" evidence="9">
    <location>
        <position position="152"/>
    </location>
    <ligand>
        <name>ATP</name>
        <dbReference type="ChEBI" id="CHEBI:30616"/>
    </ligand>
</feature>
<evidence type="ECO:0000256" key="9">
    <source>
        <dbReference type="PROSITE-ProRule" id="PRU10141"/>
    </source>
</evidence>
<keyword evidence="15" id="KW-1185">Reference proteome</keyword>
<evidence type="ECO:0000256" key="5">
    <source>
        <dbReference type="ARBA" id="ARBA00022679"/>
    </source>
</evidence>
<name>A0ABR2KRQ7_9EUKA</name>
<dbReference type="PROSITE" id="PS00108">
    <property type="entry name" value="PROTEIN_KINASE_ST"/>
    <property type="match status" value="1"/>
</dbReference>
<comment type="similarity">
    <text evidence="1">Belongs to the protein kinase superfamily. AGC Ser/Thr protein kinase family. RAC subfamily.</text>
</comment>
<keyword evidence="5" id="KW-0808">Transferase</keyword>
<dbReference type="InterPro" id="IPR001849">
    <property type="entry name" value="PH_domain"/>
</dbReference>
<dbReference type="SMART" id="SM00220">
    <property type="entry name" value="S_TKc"/>
    <property type="match status" value="1"/>
</dbReference>
<dbReference type="Pfam" id="PF00069">
    <property type="entry name" value="Pkinase"/>
    <property type="match status" value="1"/>
</dbReference>
<dbReference type="EMBL" id="JAPFFF010000003">
    <property type="protein sequence ID" value="KAK8893711.1"/>
    <property type="molecule type" value="Genomic_DNA"/>
</dbReference>
<protein>
    <recommendedName>
        <fullName evidence="2">non-specific serine/threonine protein kinase</fullName>
        <ecNumber evidence="2">2.7.11.1</ecNumber>
    </recommendedName>
</protein>
<keyword evidence="8 9" id="KW-0067">ATP-binding</keyword>
<dbReference type="PROSITE" id="PS51285">
    <property type="entry name" value="AGC_KINASE_CTER"/>
    <property type="match status" value="1"/>
</dbReference>
<evidence type="ECO:0000256" key="3">
    <source>
        <dbReference type="ARBA" id="ARBA00022527"/>
    </source>
</evidence>
<dbReference type="InterPro" id="IPR000961">
    <property type="entry name" value="AGC-kinase_C"/>
</dbReference>
<dbReference type="EC" id="2.7.11.1" evidence="2"/>
<feature type="domain" description="Protein kinase" evidence="12">
    <location>
        <begin position="123"/>
        <end position="386"/>
    </location>
</feature>
<evidence type="ECO:0000256" key="1">
    <source>
        <dbReference type="ARBA" id="ARBA00006935"/>
    </source>
</evidence>
<comment type="caution">
    <text evidence="14">The sequence shown here is derived from an EMBL/GenBank/DDBJ whole genome shotgun (WGS) entry which is preliminary data.</text>
</comment>
<evidence type="ECO:0000259" key="13">
    <source>
        <dbReference type="PROSITE" id="PS51285"/>
    </source>
</evidence>
<dbReference type="CDD" id="cd00821">
    <property type="entry name" value="PH"/>
    <property type="match status" value="1"/>
</dbReference>
<dbReference type="CDD" id="cd05123">
    <property type="entry name" value="STKc_AGC"/>
    <property type="match status" value="1"/>
</dbReference>
<dbReference type="SMART" id="SM00133">
    <property type="entry name" value="S_TK_X"/>
    <property type="match status" value="1"/>
</dbReference>
<evidence type="ECO:0000256" key="4">
    <source>
        <dbReference type="ARBA" id="ARBA00022553"/>
    </source>
</evidence>
<evidence type="ECO:0000256" key="10">
    <source>
        <dbReference type="RuleBase" id="RU000304"/>
    </source>
</evidence>
<evidence type="ECO:0000256" key="6">
    <source>
        <dbReference type="ARBA" id="ARBA00022741"/>
    </source>
</evidence>
<sequence>MKKGWMIKQGGFVKSWKKRYFVITGTEVHYYAEEGKNEKGSFNLSHAKKIGIADCNECARQPALKVEIVKPKNRIYYFQTTDIADRDSWIEAFQNATKKDKSSEISLSSSKSVSSGLITVDDFEFLKVLGRGSFGKVQLVKYKRDNQYYAMKYMKKKKIFASGQINQTFAERDILVKIHHPFLVSAHFSFQNEDKIFLVLDFINGGDLRNHINDSKRLTETEARFYAAQILLGLGALHSKGYIYRDLKPENILIEKDGYIKITDFGLIKKDLKADSASHTTFCGTPYYLAPEIIREESYSNSVDWWSFGIVIYEMIAGETPFHDQNMTKMYHKILHGKINFPDFFSHDAKDLISKLLDKNLQNENNIRTRLGSQRDFEEIKEHPFFNEIINWDDLLNKNIEPEWTPEIDDVLDTSHFSQIYTNETPGITAPDDTAIQDPINFQFSGFTSVEPSNF</sequence>
<keyword evidence="4" id="KW-0597">Phosphoprotein</keyword>
<dbReference type="Proteomes" id="UP001470230">
    <property type="component" value="Unassembled WGS sequence"/>
</dbReference>
<dbReference type="PROSITE" id="PS50003">
    <property type="entry name" value="PH_DOMAIN"/>
    <property type="match status" value="1"/>
</dbReference>
<dbReference type="InterPro" id="IPR017892">
    <property type="entry name" value="Pkinase_C"/>
</dbReference>
<evidence type="ECO:0000313" key="15">
    <source>
        <dbReference type="Proteomes" id="UP001470230"/>
    </source>
</evidence>
<evidence type="ECO:0000256" key="2">
    <source>
        <dbReference type="ARBA" id="ARBA00012513"/>
    </source>
</evidence>
<accession>A0ABR2KRQ7</accession>
<dbReference type="Pfam" id="PF00433">
    <property type="entry name" value="Pkinase_C"/>
    <property type="match status" value="1"/>
</dbReference>
<evidence type="ECO:0000259" key="12">
    <source>
        <dbReference type="PROSITE" id="PS50011"/>
    </source>
</evidence>
<dbReference type="InterPro" id="IPR000719">
    <property type="entry name" value="Prot_kinase_dom"/>
</dbReference>
<dbReference type="Gene3D" id="2.30.29.30">
    <property type="entry name" value="Pleckstrin-homology domain (PH domain)/Phosphotyrosine-binding domain (PTB)"/>
    <property type="match status" value="1"/>
</dbReference>
<dbReference type="Gene3D" id="1.10.510.10">
    <property type="entry name" value="Transferase(Phosphotransferase) domain 1"/>
    <property type="match status" value="1"/>
</dbReference>
<gene>
    <name evidence="14" type="ORF">M9Y10_022139</name>
</gene>
<dbReference type="PROSITE" id="PS50011">
    <property type="entry name" value="PROTEIN_KINASE_DOM"/>
    <property type="match status" value="1"/>
</dbReference>
<organism evidence="14 15">
    <name type="scientific">Tritrichomonas musculus</name>
    <dbReference type="NCBI Taxonomy" id="1915356"/>
    <lineage>
        <taxon>Eukaryota</taxon>
        <taxon>Metamonada</taxon>
        <taxon>Parabasalia</taxon>
        <taxon>Tritrichomonadida</taxon>
        <taxon>Tritrichomonadidae</taxon>
        <taxon>Tritrichomonas</taxon>
    </lineage>
</organism>
<keyword evidence="7" id="KW-0418">Kinase</keyword>
<dbReference type="InterPro" id="IPR011993">
    <property type="entry name" value="PH-like_dom_sf"/>
</dbReference>
<dbReference type="InterPro" id="IPR045270">
    <property type="entry name" value="STKc_AGC"/>
</dbReference>
<dbReference type="SUPFAM" id="SSF56112">
    <property type="entry name" value="Protein kinase-like (PK-like)"/>
    <property type="match status" value="1"/>
</dbReference>
<dbReference type="InterPro" id="IPR011009">
    <property type="entry name" value="Kinase-like_dom_sf"/>
</dbReference>
<keyword evidence="6 9" id="KW-0547">Nucleotide-binding</keyword>
<dbReference type="PANTHER" id="PTHR24351">
    <property type="entry name" value="RIBOSOMAL PROTEIN S6 KINASE"/>
    <property type="match status" value="1"/>
</dbReference>
<proteinExistence type="inferred from homology"/>
<dbReference type="InterPro" id="IPR008271">
    <property type="entry name" value="Ser/Thr_kinase_AS"/>
</dbReference>
<feature type="domain" description="PH" evidence="11">
    <location>
        <begin position="1"/>
        <end position="98"/>
    </location>
</feature>
<dbReference type="InterPro" id="IPR017441">
    <property type="entry name" value="Protein_kinase_ATP_BS"/>
</dbReference>
<evidence type="ECO:0000256" key="8">
    <source>
        <dbReference type="ARBA" id="ARBA00022840"/>
    </source>
</evidence>
<evidence type="ECO:0000313" key="14">
    <source>
        <dbReference type="EMBL" id="KAK8893711.1"/>
    </source>
</evidence>
<dbReference type="Pfam" id="PF00169">
    <property type="entry name" value="PH"/>
    <property type="match status" value="1"/>
</dbReference>
<feature type="domain" description="AGC-kinase C-terminal" evidence="13">
    <location>
        <begin position="388"/>
        <end position="455"/>
    </location>
</feature>
<dbReference type="Gene3D" id="3.30.200.20">
    <property type="entry name" value="Phosphorylase Kinase, domain 1"/>
    <property type="match status" value="1"/>
</dbReference>
<evidence type="ECO:0000256" key="7">
    <source>
        <dbReference type="ARBA" id="ARBA00022777"/>
    </source>
</evidence>
<keyword evidence="3 10" id="KW-0723">Serine/threonine-protein kinase</keyword>
<dbReference type="SMART" id="SM00233">
    <property type="entry name" value="PH"/>
    <property type="match status" value="1"/>
</dbReference>
<dbReference type="SUPFAM" id="SSF50729">
    <property type="entry name" value="PH domain-like"/>
    <property type="match status" value="1"/>
</dbReference>